<dbReference type="InterPro" id="IPR046230">
    <property type="entry name" value="DUF6263"/>
</dbReference>
<evidence type="ECO:0000313" key="4">
    <source>
        <dbReference type="Proteomes" id="UP000233767"/>
    </source>
</evidence>
<keyword evidence="1" id="KW-1133">Transmembrane helix</keyword>
<dbReference type="AlphaFoldDB" id="A0A497V9B4"/>
<keyword evidence="1" id="KW-0812">Transmembrane</keyword>
<evidence type="ECO:0000313" key="5">
    <source>
        <dbReference type="Proteomes" id="UP000275027"/>
    </source>
</evidence>
<name>A0A497V9B4_9FLAO</name>
<comment type="caution">
    <text evidence="3">The sequence shown here is derived from an EMBL/GenBank/DDBJ whole genome shotgun (WGS) entry which is preliminary data.</text>
</comment>
<dbReference type="Proteomes" id="UP000233767">
    <property type="component" value="Unassembled WGS sequence"/>
</dbReference>
<gene>
    <name evidence="2" type="ORF">B0G92_0642</name>
    <name evidence="3" type="ORF">CLV50_0864</name>
</gene>
<evidence type="ECO:0000313" key="2">
    <source>
        <dbReference type="EMBL" id="PKW29013.1"/>
    </source>
</evidence>
<organism evidence="3 5">
    <name type="scientific">Flavobacterium lindanitolerans</name>
    <dbReference type="NCBI Taxonomy" id="428988"/>
    <lineage>
        <taxon>Bacteria</taxon>
        <taxon>Pseudomonadati</taxon>
        <taxon>Bacteroidota</taxon>
        <taxon>Flavobacteriia</taxon>
        <taxon>Flavobacteriales</taxon>
        <taxon>Flavobacteriaceae</taxon>
        <taxon>Flavobacterium</taxon>
    </lineage>
</organism>
<evidence type="ECO:0000313" key="3">
    <source>
        <dbReference type="EMBL" id="RLJ35484.1"/>
    </source>
</evidence>
<proteinExistence type="predicted"/>
<evidence type="ECO:0000256" key="1">
    <source>
        <dbReference type="SAM" id="Phobius"/>
    </source>
</evidence>
<sequence>MYFYQNYQQIINMKFRIICGLLFGGIMAILFGCAKKDTIDLKLKLKAGEVERVYAATVVKGGSMEFQSIVEMRFTTEAIKPDRNVIDVKVVRMSSSSDAFGEKESYDSNKDVNEMTQEERSTHQEFQQVLNQSFLVAVNNKGKVVEPFRSKNGDRRRLTEQIIDISNIYIPFPEEPVGVGSEWEAEREESLTKIKTVSTYKITEINDKQIVVSIASKIKGMKGFVDNEAKGQYVLDRKTCKMITGDFSMSLEDKRKVFFKFRSVPD</sequence>
<dbReference type="Pfam" id="PF19777">
    <property type="entry name" value="DUF6263"/>
    <property type="match status" value="1"/>
</dbReference>
<keyword evidence="1" id="KW-0472">Membrane</keyword>
<keyword evidence="4" id="KW-1185">Reference proteome</keyword>
<accession>A0A497V9B4</accession>
<reference evidence="2 4" key="1">
    <citation type="submission" date="2017-12" db="EMBL/GenBank/DDBJ databases">
        <title>Genomic Encyclopedia of Type Strains, Phase III (KMG-III): the genomes of soil and plant-associated and newly described type strains.</title>
        <authorList>
            <person name="Whitman W."/>
        </authorList>
    </citation>
    <scope>NUCLEOTIDE SEQUENCE [LARGE SCALE GENOMIC DNA]</scope>
    <source>
        <strain evidence="2 4">IP-10</strain>
    </source>
</reference>
<dbReference type="Proteomes" id="UP000275027">
    <property type="component" value="Unassembled WGS sequence"/>
</dbReference>
<feature type="transmembrane region" description="Helical" evidence="1">
    <location>
        <begin position="15"/>
        <end position="34"/>
    </location>
</feature>
<reference evidence="3 5" key="2">
    <citation type="submission" date="2018-10" db="EMBL/GenBank/DDBJ databases">
        <title>Genomic Encyclopedia of Archaeal and Bacterial Type Strains, Phase II (KMG-II): from individual species to whole genera.</title>
        <authorList>
            <person name="Goeker M."/>
        </authorList>
    </citation>
    <scope>NUCLEOTIDE SEQUENCE [LARGE SCALE GENOMIC DNA]</scope>
    <source>
        <strain evidence="3 5">DSM 21886</strain>
    </source>
</reference>
<dbReference type="EMBL" id="RCCB01000010">
    <property type="protein sequence ID" value="RLJ35484.1"/>
    <property type="molecule type" value="Genomic_DNA"/>
</dbReference>
<dbReference type="EMBL" id="PJND01000007">
    <property type="protein sequence ID" value="PKW29013.1"/>
    <property type="molecule type" value="Genomic_DNA"/>
</dbReference>
<protein>
    <submittedName>
        <fullName evidence="3">Uncharacterized protein</fullName>
    </submittedName>
</protein>